<name>A0A1I2FAB9_9BACT</name>
<organism evidence="2 3">
    <name type="scientific">Thermoflexibacter ruber</name>
    <dbReference type="NCBI Taxonomy" id="1003"/>
    <lineage>
        <taxon>Bacteria</taxon>
        <taxon>Pseudomonadati</taxon>
        <taxon>Bacteroidota</taxon>
        <taxon>Cytophagia</taxon>
        <taxon>Cytophagales</taxon>
        <taxon>Thermoflexibacteraceae</taxon>
        <taxon>Thermoflexibacter</taxon>
    </lineage>
</organism>
<gene>
    <name evidence="2" type="ORF">SAMN04488541_101312</name>
</gene>
<dbReference type="Proteomes" id="UP000199513">
    <property type="component" value="Unassembled WGS sequence"/>
</dbReference>
<reference evidence="2 3" key="1">
    <citation type="submission" date="2016-10" db="EMBL/GenBank/DDBJ databases">
        <authorList>
            <person name="de Groot N.N."/>
        </authorList>
    </citation>
    <scope>NUCLEOTIDE SEQUENCE [LARGE SCALE GENOMIC DNA]</scope>
    <source>
        <strain>GEY</strain>
        <strain evidence="3">DSM 9560</strain>
    </source>
</reference>
<evidence type="ECO:0000313" key="3">
    <source>
        <dbReference type="Proteomes" id="UP000199513"/>
    </source>
</evidence>
<proteinExistence type="predicted"/>
<feature type="transmembrane region" description="Helical" evidence="1">
    <location>
        <begin position="6"/>
        <end position="32"/>
    </location>
</feature>
<feature type="transmembrane region" description="Helical" evidence="1">
    <location>
        <begin position="184"/>
        <end position="202"/>
    </location>
</feature>
<feature type="transmembrane region" description="Helical" evidence="1">
    <location>
        <begin position="91"/>
        <end position="108"/>
    </location>
</feature>
<feature type="transmembrane region" description="Helical" evidence="1">
    <location>
        <begin position="144"/>
        <end position="172"/>
    </location>
</feature>
<evidence type="ECO:0000256" key="1">
    <source>
        <dbReference type="SAM" id="Phobius"/>
    </source>
</evidence>
<feature type="transmembrane region" description="Helical" evidence="1">
    <location>
        <begin position="243"/>
        <end position="263"/>
    </location>
</feature>
<evidence type="ECO:0000313" key="2">
    <source>
        <dbReference type="EMBL" id="SFF01869.1"/>
    </source>
</evidence>
<protein>
    <recommendedName>
        <fullName evidence="4">Dolichyl-phosphate-mannose-protein mannosyltransferase</fullName>
    </recommendedName>
</protein>
<keyword evidence="1" id="KW-0812">Transmembrane</keyword>
<sequence length="514" mass="58903">MNSPKHHLFVFFGVSLFWLLLFLLTGVLFAGLHLDIDAYSIMLHYYNNGKPIAEDLLTVWTQMKTYMLAPVGIFYELVCAKFFGANIFPARLIYLLLGIFSSFLFFLTARKLGFSLRLSLLFPTLAFFGEQFWVWYNIHCQEPIGLFFMSLSLYLIAIASEKGFIFDVLAILSSFLMSLSKESFILVLPAIIIFKFYFSYIVENQNIKKGFLKSLPFALPIFLLFIAEIAYVLLVMKGGGRGYAGVSASVSIWAYVQNFFALFLANDVYVYLFCALLLVIFLTGGQILGNLLTFLDKNLILILFILAILLPQAVVYTQTGWQSRYYLPSFVGVAFFCVMVLDYLKKYAPDGTYALYFSMLVFYIAVEMSPKISDNPNQAFRYAKNYASFAEQTELLLQSVVSQSQANSLILIVSDPVENVVAPMSLESFLVNLYQRKNIKHYPISIPYQHSEISQTRIANARNDMAQIADKNTIEQIIIMPHREALFLKESQAWFDTTQYHRFAFWKLVHYAKK</sequence>
<evidence type="ECO:0008006" key="4">
    <source>
        <dbReference type="Google" id="ProtNLM"/>
    </source>
</evidence>
<keyword evidence="1" id="KW-0472">Membrane</keyword>
<feature type="transmembrane region" description="Helical" evidence="1">
    <location>
        <begin position="325"/>
        <end position="344"/>
    </location>
</feature>
<accession>A0A1I2FAB9</accession>
<feature type="transmembrane region" description="Helical" evidence="1">
    <location>
        <begin position="351"/>
        <end position="368"/>
    </location>
</feature>
<dbReference type="OrthoDB" id="1996250at2"/>
<dbReference type="AlphaFoldDB" id="A0A1I2FAB9"/>
<keyword evidence="1" id="KW-1133">Transmembrane helix</keyword>
<feature type="transmembrane region" description="Helical" evidence="1">
    <location>
        <begin position="269"/>
        <end position="292"/>
    </location>
</feature>
<dbReference type="EMBL" id="FONY01000013">
    <property type="protein sequence ID" value="SFF01869.1"/>
    <property type="molecule type" value="Genomic_DNA"/>
</dbReference>
<feature type="transmembrane region" description="Helical" evidence="1">
    <location>
        <begin position="120"/>
        <end position="138"/>
    </location>
</feature>
<keyword evidence="3" id="KW-1185">Reference proteome</keyword>
<dbReference type="RefSeq" id="WP_143090856.1">
    <property type="nucleotide sequence ID" value="NZ_FONY01000013.1"/>
</dbReference>
<feature type="transmembrane region" description="Helical" evidence="1">
    <location>
        <begin position="299"/>
        <end position="319"/>
    </location>
</feature>
<feature type="transmembrane region" description="Helical" evidence="1">
    <location>
        <begin position="214"/>
        <end position="236"/>
    </location>
</feature>